<sequence length="449" mass="50403">MDPATAQTALRLQLDDISKVLEELNKSNGKSSNEGVAFRTLQKDIQKEIEVLENRTLALRILRSEHDDVNRFQALLQEERQAIEDHQLACRLVSSPVQEEAPKTTSTALILAKDADNTGEENFQNTIYNDLGASIPLFYDYDSKSRGGRGEPSRPRNSTKYKGKAKAVETHIACCACLENKPHFDVLQLACKREENHAYCRECLLDLFASSMTDSTLFPPRCCGNPIPVEAAAVFFTPAFVTRFKEKSIELSTPNPCYCSNQNCAKFINPRNIKSDLATCTNCQTKTCTTCKGPAHLGLCPSDPNVKLLMDEAGRRQWQRCYSCRNMVEMTVGCFHVVCRCGAAFCYLCGVQWKRCKCPFSDANRLLQAAATLDQEELDLAPPPAPAVEQTVQVVQNNDQCLHQAWTREYRKDGHDTNCELCDADHLFFINECSDCALRACNRCMHNRL</sequence>
<dbReference type="GO" id="GO:0061630">
    <property type="term" value="F:ubiquitin protein ligase activity"/>
    <property type="evidence" value="ECO:0007669"/>
    <property type="project" value="UniProtKB-EC"/>
</dbReference>
<gene>
    <name evidence="10" type="ORF">AOQ84DRAFT_408943</name>
</gene>
<evidence type="ECO:0000256" key="6">
    <source>
        <dbReference type="ARBA" id="ARBA00022771"/>
    </source>
</evidence>
<keyword evidence="8" id="KW-0862">Zinc</keyword>
<dbReference type="CDD" id="cd22584">
    <property type="entry name" value="Rcat_RBR_unk"/>
    <property type="match status" value="1"/>
</dbReference>
<dbReference type="PANTHER" id="PTHR11685">
    <property type="entry name" value="RBR FAMILY RING FINGER AND IBR DOMAIN-CONTAINING"/>
    <property type="match status" value="1"/>
</dbReference>
<evidence type="ECO:0000259" key="9">
    <source>
        <dbReference type="PROSITE" id="PS51873"/>
    </source>
</evidence>
<protein>
    <recommendedName>
        <fullName evidence="2">RBR-type E3 ubiquitin transferase</fullName>
        <ecNumber evidence="2">2.3.2.31</ecNumber>
    </recommendedName>
</protein>
<dbReference type="GO" id="GO:0016567">
    <property type="term" value="P:protein ubiquitination"/>
    <property type="evidence" value="ECO:0007669"/>
    <property type="project" value="InterPro"/>
</dbReference>
<dbReference type="Gene3D" id="1.20.120.1750">
    <property type="match status" value="1"/>
</dbReference>
<evidence type="ECO:0000256" key="7">
    <source>
        <dbReference type="ARBA" id="ARBA00022786"/>
    </source>
</evidence>
<dbReference type="InterPro" id="IPR031127">
    <property type="entry name" value="E3_UB_ligase_RBR"/>
</dbReference>
<dbReference type="GO" id="GO:0008270">
    <property type="term" value="F:zinc ion binding"/>
    <property type="evidence" value="ECO:0007669"/>
    <property type="project" value="UniProtKB-KW"/>
</dbReference>
<evidence type="ECO:0000256" key="5">
    <source>
        <dbReference type="ARBA" id="ARBA00022737"/>
    </source>
</evidence>
<keyword evidence="3" id="KW-0808">Transferase</keyword>
<evidence type="ECO:0000256" key="2">
    <source>
        <dbReference type="ARBA" id="ARBA00012251"/>
    </source>
</evidence>
<dbReference type="EC" id="2.3.2.31" evidence="2"/>
<dbReference type="PROSITE" id="PS51873">
    <property type="entry name" value="TRIAD"/>
    <property type="match status" value="1"/>
</dbReference>
<feature type="domain" description="RING-type" evidence="9">
    <location>
        <begin position="170"/>
        <end position="367"/>
    </location>
</feature>
<evidence type="ECO:0000313" key="10">
    <source>
        <dbReference type="EMBL" id="OCL07443.1"/>
    </source>
</evidence>
<dbReference type="Pfam" id="PF01485">
    <property type="entry name" value="IBR"/>
    <property type="match status" value="1"/>
</dbReference>
<proteinExistence type="predicted"/>
<dbReference type="CDD" id="cd20335">
    <property type="entry name" value="BRcat_RBR"/>
    <property type="match status" value="1"/>
</dbReference>
<name>A0A8E2JS46_9PEZI</name>
<reference evidence="10 11" key="1">
    <citation type="journal article" date="2016" name="Nat. Commun.">
        <title>Ectomycorrhizal ecology is imprinted in the genome of the dominant symbiotic fungus Cenococcum geophilum.</title>
        <authorList>
            <consortium name="DOE Joint Genome Institute"/>
            <person name="Peter M."/>
            <person name="Kohler A."/>
            <person name="Ohm R.A."/>
            <person name="Kuo A."/>
            <person name="Krutzmann J."/>
            <person name="Morin E."/>
            <person name="Arend M."/>
            <person name="Barry K.W."/>
            <person name="Binder M."/>
            <person name="Choi C."/>
            <person name="Clum A."/>
            <person name="Copeland A."/>
            <person name="Grisel N."/>
            <person name="Haridas S."/>
            <person name="Kipfer T."/>
            <person name="LaButti K."/>
            <person name="Lindquist E."/>
            <person name="Lipzen A."/>
            <person name="Maire R."/>
            <person name="Meier B."/>
            <person name="Mihaltcheva S."/>
            <person name="Molinier V."/>
            <person name="Murat C."/>
            <person name="Poggeler S."/>
            <person name="Quandt C.A."/>
            <person name="Sperisen C."/>
            <person name="Tritt A."/>
            <person name="Tisserant E."/>
            <person name="Crous P.W."/>
            <person name="Henrissat B."/>
            <person name="Nehls U."/>
            <person name="Egli S."/>
            <person name="Spatafora J.W."/>
            <person name="Grigoriev I.V."/>
            <person name="Martin F.M."/>
        </authorList>
    </citation>
    <scope>NUCLEOTIDE SEQUENCE [LARGE SCALE GENOMIC DNA]</scope>
    <source>
        <strain evidence="10 11">CBS 207.34</strain>
    </source>
</reference>
<keyword evidence="6" id="KW-0863">Zinc-finger</keyword>
<accession>A0A8E2JS46</accession>
<dbReference type="InterPro" id="IPR002867">
    <property type="entry name" value="IBR_dom"/>
</dbReference>
<keyword evidence="11" id="KW-1185">Reference proteome</keyword>
<dbReference type="InterPro" id="IPR044066">
    <property type="entry name" value="TRIAD_supradom"/>
</dbReference>
<keyword evidence="5" id="KW-0677">Repeat</keyword>
<comment type="catalytic activity">
    <reaction evidence="1">
        <text>[E2 ubiquitin-conjugating enzyme]-S-ubiquitinyl-L-cysteine + [acceptor protein]-L-lysine = [E2 ubiquitin-conjugating enzyme]-L-cysteine + [acceptor protein]-N(6)-ubiquitinyl-L-lysine.</text>
        <dbReference type="EC" id="2.3.2.31"/>
    </reaction>
</comment>
<dbReference type="AlphaFoldDB" id="A0A8E2JS46"/>
<keyword evidence="4" id="KW-0479">Metal-binding</keyword>
<dbReference type="Proteomes" id="UP000250140">
    <property type="component" value="Unassembled WGS sequence"/>
</dbReference>
<evidence type="ECO:0000256" key="4">
    <source>
        <dbReference type="ARBA" id="ARBA00022723"/>
    </source>
</evidence>
<dbReference type="EMBL" id="KV749871">
    <property type="protein sequence ID" value="OCL07443.1"/>
    <property type="molecule type" value="Genomic_DNA"/>
</dbReference>
<evidence type="ECO:0000256" key="3">
    <source>
        <dbReference type="ARBA" id="ARBA00022679"/>
    </source>
</evidence>
<organism evidence="10 11">
    <name type="scientific">Glonium stellatum</name>
    <dbReference type="NCBI Taxonomy" id="574774"/>
    <lineage>
        <taxon>Eukaryota</taxon>
        <taxon>Fungi</taxon>
        <taxon>Dikarya</taxon>
        <taxon>Ascomycota</taxon>
        <taxon>Pezizomycotina</taxon>
        <taxon>Dothideomycetes</taxon>
        <taxon>Pleosporomycetidae</taxon>
        <taxon>Gloniales</taxon>
        <taxon>Gloniaceae</taxon>
        <taxon>Glonium</taxon>
    </lineage>
</organism>
<evidence type="ECO:0000256" key="8">
    <source>
        <dbReference type="ARBA" id="ARBA00022833"/>
    </source>
</evidence>
<keyword evidence="7" id="KW-0833">Ubl conjugation pathway</keyword>
<dbReference type="OrthoDB" id="9977870at2759"/>
<evidence type="ECO:0000313" key="11">
    <source>
        <dbReference type="Proteomes" id="UP000250140"/>
    </source>
</evidence>
<dbReference type="SUPFAM" id="SSF57850">
    <property type="entry name" value="RING/U-box"/>
    <property type="match status" value="1"/>
</dbReference>
<evidence type="ECO:0000256" key="1">
    <source>
        <dbReference type="ARBA" id="ARBA00001798"/>
    </source>
</evidence>